<protein>
    <submittedName>
        <fullName evidence="1">Uncharacterized protein</fullName>
    </submittedName>
</protein>
<name>A0A2U1BIT8_9FIRM</name>
<reference evidence="1 2" key="1">
    <citation type="submission" date="2018-04" db="EMBL/GenBank/DDBJ databases">
        <title>Genomic Encyclopedia of Type Strains, Phase IV (KMG-IV): sequencing the most valuable type-strain genomes for metagenomic binning, comparative biology and taxonomic classification.</title>
        <authorList>
            <person name="Goeker M."/>
        </authorList>
    </citation>
    <scope>NUCLEOTIDE SEQUENCE [LARGE SCALE GENOMIC DNA]</scope>
    <source>
        <strain evidence="1 2">DSM 26588</strain>
    </source>
</reference>
<organism evidence="1 2">
    <name type="scientific">Intestinimonas butyriciproducens</name>
    <dbReference type="NCBI Taxonomy" id="1297617"/>
    <lineage>
        <taxon>Bacteria</taxon>
        <taxon>Bacillati</taxon>
        <taxon>Bacillota</taxon>
        <taxon>Clostridia</taxon>
        <taxon>Eubacteriales</taxon>
        <taxon>Intestinimonas</taxon>
    </lineage>
</organism>
<accession>A0A2U1BIT8</accession>
<dbReference type="RefSeq" id="WP_165366555.1">
    <property type="nucleotide sequence ID" value="NZ_CP011524.1"/>
</dbReference>
<evidence type="ECO:0000313" key="1">
    <source>
        <dbReference type="EMBL" id="PVY48589.1"/>
    </source>
</evidence>
<proteinExistence type="predicted"/>
<comment type="caution">
    <text evidence="1">The sequence shown here is derived from an EMBL/GenBank/DDBJ whole genome shotgun (WGS) entry which is preliminary data.</text>
</comment>
<dbReference type="GeneID" id="93230761"/>
<dbReference type="AlphaFoldDB" id="A0A2U1BIT8"/>
<dbReference type="Proteomes" id="UP000245778">
    <property type="component" value="Unassembled WGS sequence"/>
</dbReference>
<sequence>MAEPRYRERIQMLVMDLAVEDILCLRLKDPSGFYPTVTCREVLYSQLSPADIGRTILSVQAIPPDKLGVPELEAVCRQYRLDSLDPDGQRLIHALARYRVKLLLHCMDLGPPRLVVAGDVEVRRKPSGEFRYWENGYTYQDAYLRHTVSPADG</sequence>
<dbReference type="EMBL" id="QEKK01000006">
    <property type="protein sequence ID" value="PVY48589.1"/>
    <property type="molecule type" value="Genomic_DNA"/>
</dbReference>
<evidence type="ECO:0000313" key="2">
    <source>
        <dbReference type="Proteomes" id="UP000245778"/>
    </source>
</evidence>
<gene>
    <name evidence="1" type="ORF">C7373_10696</name>
</gene>